<proteinExistence type="predicted"/>
<protein>
    <submittedName>
        <fullName evidence="2">Uncharacterized protein</fullName>
    </submittedName>
</protein>
<accession>A0AAW9DC70</accession>
<sequence length="434" mass="51528">MLNIPDIFNTREIAIGIIVFFLIFFVIYKDKDKEVLNSLKGVINSFLSPKIITPILFMFLYSVGMVYLLYKIGLWENHKIKNFIYWLFAVGILTHFKKDEYSAKAVIKDTISLLAIFQFILTFYTFNLFFELLFIILTVIFTSIKLVSEKDEKNKAVAKFASVMLSIFGFILVYLSINQYITNFNEFANSKTFYDFFVPTFLSIMIIPYFYIFFMLVKYETSLVSLSFAIRDDEKLRRYAKLRAMLAFNFNSKNFERWCNNLISYELDKNSIKESIKDIKKLNKVRRNIHKIDIKKGWHPFIANEFLKDYDVMINEYRRSFGGIWSGYSNHIRIHEEKSDIHYKIEGGLDYVNKLQVQLFFYYREDTNVEKTYNTFVNMCNDLSINALKYPLPKQVLNALITEDDIKIGFYGKRIRVEHEIFETGAYKLIFTIY</sequence>
<keyword evidence="1" id="KW-1133">Transmembrane helix</keyword>
<keyword evidence="1" id="KW-0812">Transmembrane</keyword>
<dbReference type="RefSeq" id="WP_319048437.1">
    <property type="nucleotide sequence ID" value="NZ_JAUQUR010000008.1"/>
</dbReference>
<feature type="transmembrane region" description="Helical" evidence="1">
    <location>
        <begin position="156"/>
        <end position="177"/>
    </location>
</feature>
<dbReference type="AlphaFoldDB" id="A0AAW9DC70"/>
<reference evidence="2" key="2">
    <citation type="submission" date="2023-07" db="EMBL/GenBank/DDBJ databases">
        <authorList>
            <person name="Zhang M."/>
            <person name="Zhou G."/>
        </authorList>
    </citation>
    <scope>NUCLEOTIDE SEQUENCE</scope>
    <source>
        <strain evidence="2">BJSY19SF1-2</strain>
    </source>
</reference>
<evidence type="ECO:0000313" key="2">
    <source>
        <dbReference type="EMBL" id="MDX4069912.1"/>
    </source>
</evidence>
<feature type="transmembrane region" description="Helical" evidence="1">
    <location>
        <begin position="117"/>
        <end position="144"/>
    </location>
</feature>
<feature type="transmembrane region" description="Helical" evidence="1">
    <location>
        <begin position="12"/>
        <end position="28"/>
    </location>
</feature>
<gene>
    <name evidence="2" type="ORF">Q6A80_09285</name>
</gene>
<evidence type="ECO:0000256" key="1">
    <source>
        <dbReference type="SAM" id="Phobius"/>
    </source>
</evidence>
<keyword evidence="1" id="KW-0472">Membrane</keyword>
<organism evidence="2 3">
    <name type="scientific">Aliarcobacter skirrowii</name>
    <dbReference type="NCBI Taxonomy" id="28200"/>
    <lineage>
        <taxon>Bacteria</taxon>
        <taxon>Pseudomonadati</taxon>
        <taxon>Campylobacterota</taxon>
        <taxon>Epsilonproteobacteria</taxon>
        <taxon>Campylobacterales</taxon>
        <taxon>Arcobacteraceae</taxon>
        <taxon>Aliarcobacter</taxon>
    </lineage>
</organism>
<dbReference type="Proteomes" id="UP001283691">
    <property type="component" value="Unassembled WGS sequence"/>
</dbReference>
<reference evidence="2" key="1">
    <citation type="journal article" date="2023" name="Front. Microbiol.">
        <title>Genomic diversity and taxonomic marker for Arcobacter species.</title>
        <authorList>
            <person name="Zhou G."/>
            <person name="Gu Y."/>
            <person name="Wang H."/>
            <person name="Chen X."/>
            <person name="Zhang X."/>
            <person name="Shao Z."/>
            <person name="Yan X."/>
            <person name="Zhang J."/>
            <person name="Zhang M."/>
        </authorList>
    </citation>
    <scope>NUCLEOTIDE SEQUENCE</scope>
    <source>
        <strain evidence="2">BJSY19SF1-2</strain>
    </source>
</reference>
<dbReference type="EMBL" id="JAUQUR010000008">
    <property type="protein sequence ID" value="MDX4069912.1"/>
    <property type="molecule type" value="Genomic_DNA"/>
</dbReference>
<evidence type="ECO:0000313" key="3">
    <source>
        <dbReference type="Proteomes" id="UP001283691"/>
    </source>
</evidence>
<comment type="caution">
    <text evidence="2">The sequence shown here is derived from an EMBL/GenBank/DDBJ whole genome shotgun (WGS) entry which is preliminary data.</text>
</comment>
<feature type="transmembrane region" description="Helical" evidence="1">
    <location>
        <begin position="82"/>
        <end position="97"/>
    </location>
</feature>
<name>A0AAW9DC70_9BACT</name>
<feature type="transmembrane region" description="Helical" evidence="1">
    <location>
        <begin position="197"/>
        <end position="217"/>
    </location>
</feature>
<feature type="transmembrane region" description="Helical" evidence="1">
    <location>
        <begin position="51"/>
        <end position="70"/>
    </location>
</feature>